<feature type="transmembrane region" description="Helical" evidence="7">
    <location>
        <begin position="28"/>
        <end position="47"/>
    </location>
</feature>
<accession>A0ABY3VJ76</accession>
<name>A0ABY3VJ76_9MYCO</name>
<evidence type="ECO:0000313" key="10">
    <source>
        <dbReference type="Proteomes" id="UP001055336"/>
    </source>
</evidence>
<reference evidence="9" key="1">
    <citation type="submission" date="2022-08" db="EMBL/GenBank/DDBJ databases">
        <title>Whole genome sequencing of non-tuberculosis mycobacteria type-strains.</title>
        <authorList>
            <person name="Igarashi Y."/>
            <person name="Osugi A."/>
            <person name="Mitarai S."/>
        </authorList>
    </citation>
    <scope>NUCLEOTIDE SEQUENCE</scope>
    <source>
        <strain evidence="9">DSM 45127</strain>
    </source>
</reference>
<evidence type="ECO:0000256" key="4">
    <source>
        <dbReference type="ARBA" id="ARBA00022692"/>
    </source>
</evidence>
<evidence type="ECO:0000256" key="3">
    <source>
        <dbReference type="ARBA" id="ARBA00022475"/>
    </source>
</evidence>
<dbReference type="PANTHER" id="PTHR30489:SF0">
    <property type="entry name" value="LIPOPROTEIN-RELEASING SYSTEM TRANSMEMBRANE PROTEIN LOLE"/>
    <property type="match status" value="1"/>
</dbReference>
<organism evidence="9 10">
    <name type="scientific">Mycobacterium paraterrae</name>
    <dbReference type="NCBI Taxonomy" id="577492"/>
    <lineage>
        <taxon>Bacteria</taxon>
        <taxon>Bacillati</taxon>
        <taxon>Actinomycetota</taxon>
        <taxon>Actinomycetes</taxon>
        <taxon>Mycobacteriales</taxon>
        <taxon>Mycobacteriaceae</taxon>
        <taxon>Mycobacterium</taxon>
    </lineage>
</organism>
<feature type="domain" description="ABC3 transporter permease C-terminal" evidence="8">
    <location>
        <begin position="259"/>
        <end position="381"/>
    </location>
</feature>
<keyword evidence="4 7" id="KW-0812">Transmembrane</keyword>
<keyword evidence="6 7" id="KW-0472">Membrane</keyword>
<evidence type="ECO:0000256" key="1">
    <source>
        <dbReference type="ARBA" id="ARBA00004651"/>
    </source>
</evidence>
<keyword evidence="10" id="KW-1185">Reference proteome</keyword>
<dbReference type="InterPro" id="IPR003838">
    <property type="entry name" value="ABC3_permease_C"/>
</dbReference>
<sequence length="847" mass="86836">MARPALAAAASVLRLINLRAIRRHTLRALLAALSLGGGVAIVVAVMIETNSVRTAIDDVGYRIAGPAPLRIVGSATQGGIGPAVLGAAGKVPGVAVLAPVVRAATQVRDGDRDTVVLALGIDCAARWIIDPKVCGSNQKEPQVMATSTVFGHSLGKSPALATDVGQLSIAGLAQIPQLDDVNNGRVVVLPLSAAKSQFARGDRVDTVYLTLAEHADATAVQAAVAKAVDALGPGYRVLTCNDPAAGFNVNVILFPLLAIFALIAIGVGVILIAQLTRLSIQERRREVAIAAALGATPLMTFGGFLAEAALLGASGSVIGILLGIVIAHPVVASASELTQQFVGVNVPVVVGGGVVVAALGIGVLLAVLAALLPSRAASKTPIATELSGRAAVEDNQSTGAWRKVVALLAIGVTGVIAVWWATWSGGLAPWQASVANVSVVVAIVGLLLAAAYVGPEVLDLIRLRPERVRSAAVAIAFTGLRADQSRMVAIAGAVAVPVAVATLLSGFLIAINDGVDTVAKRQASDRLVLTTTRFTDWGSTDAKFSPDTMSKLNALPGVAGVERMAEVEITLANGELAYVRAEDRPTFSYHALAGPSPRRSIEANQLVIGGILARETGVRVGDTMLLGSGPKARRIVVGTIVATPEVGGRRIQMSYPLAEQIFGPQPAGLVFIKPAAGADLRRIDDEIRASRFDQPLTVVDADGYRSSVVAGESRFLAPLNTLKYGLLAIAFISVSSTLLLLGIRRRREVALIQALGATPATVFAVTTIEAVIASATGAILGAMVSIAIIGVVARAAIVDVGAVVPLIFPASEALGYAILAVLSAVLAAVGPAWQTTQAGLASQLRDD</sequence>
<evidence type="ECO:0000313" key="9">
    <source>
        <dbReference type="EMBL" id="UMB69464.1"/>
    </source>
</evidence>
<feature type="transmembrane region" description="Helical" evidence="7">
    <location>
        <begin position="344"/>
        <end position="372"/>
    </location>
</feature>
<feature type="transmembrane region" description="Helical" evidence="7">
    <location>
        <begin position="287"/>
        <end position="306"/>
    </location>
</feature>
<feature type="transmembrane region" description="Helical" evidence="7">
    <location>
        <begin position="252"/>
        <end position="275"/>
    </location>
</feature>
<feature type="transmembrane region" description="Helical" evidence="7">
    <location>
        <begin position="434"/>
        <end position="454"/>
    </location>
</feature>
<comment type="similarity">
    <text evidence="2">Belongs to the ABC-4 integral membrane protein family. LolC/E subfamily.</text>
</comment>
<evidence type="ECO:0000256" key="5">
    <source>
        <dbReference type="ARBA" id="ARBA00022989"/>
    </source>
</evidence>
<feature type="transmembrane region" description="Helical" evidence="7">
    <location>
        <begin position="779"/>
        <end position="808"/>
    </location>
</feature>
<feature type="transmembrane region" description="Helical" evidence="7">
    <location>
        <begin position="312"/>
        <end position="332"/>
    </location>
</feature>
<evidence type="ECO:0000256" key="7">
    <source>
        <dbReference type="SAM" id="Phobius"/>
    </source>
</evidence>
<evidence type="ECO:0000259" key="8">
    <source>
        <dbReference type="Pfam" id="PF02687"/>
    </source>
</evidence>
<keyword evidence="5 7" id="KW-1133">Transmembrane helix</keyword>
<feature type="transmembrane region" description="Helical" evidence="7">
    <location>
        <begin position="814"/>
        <end position="833"/>
    </location>
</feature>
<feature type="transmembrane region" description="Helical" evidence="7">
    <location>
        <begin position="724"/>
        <end position="743"/>
    </location>
</feature>
<proteinExistence type="inferred from homology"/>
<dbReference type="PANTHER" id="PTHR30489">
    <property type="entry name" value="LIPOPROTEIN-RELEASING SYSTEM TRANSMEMBRANE PROTEIN LOLE"/>
    <property type="match status" value="1"/>
</dbReference>
<feature type="domain" description="ABC3 transporter permease C-terminal" evidence="8">
    <location>
        <begin position="726"/>
        <end position="836"/>
    </location>
</feature>
<feature type="transmembrane region" description="Helical" evidence="7">
    <location>
        <begin position="487"/>
        <end position="511"/>
    </location>
</feature>
<feature type="transmembrane region" description="Helical" evidence="7">
    <location>
        <begin position="749"/>
        <end position="772"/>
    </location>
</feature>
<keyword evidence="3" id="KW-1003">Cell membrane</keyword>
<dbReference type="EMBL" id="CP092488">
    <property type="protein sequence ID" value="UMB69464.1"/>
    <property type="molecule type" value="Genomic_DNA"/>
</dbReference>
<evidence type="ECO:0000256" key="2">
    <source>
        <dbReference type="ARBA" id="ARBA00005236"/>
    </source>
</evidence>
<dbReference type="RefSeq" id="WP_240261196.1">
    <property type="nucleotide sequence ID" value="NZ_CP092488.2"/>
</dbReference>
<dbReference type="Proteomes" id="UP001055336">
    <property type="component" value="Chromosome"/>
</dbReference>
<protein>
    <submittedName>
        <fullName evidence="9">FtsX-like permease family protein</fullName>
    </submittedName>
</protein>
<dbReference type="InterPro" id="IPR051447">
    <property type="entry name" value="Lipoprotein-release_system"/>
</dbReference>
<gene>
    <name evidence="9" type="ORF">MKK62_24520</name>
</gene>
<dbReference type="Pfam" id="PF02687">
    <property type="entry name" value="FtsX"/>
    <property type="match status" value="2"/>
</dbReference>
<comment type="subcellular location">
    <subcellularLocation>
        <location evidence="1">Cell membrane</location>
        <topology evidence="1">Multi-pass membrane protein</topology>
    </subcellularLocation>
</comment>
<evidence type="ECO:0000256" key="6">
    <source>
        <dbReference type="ARBA" id="ARBA00023136"/>
    </source>
</evidence>
<feature type="transmembrane region" description="Helical" evidence="7">
    <location>
        <begin position="404"/>
        <end position="422"/>
    </location>
</feature>